<sequence>MVAARGGATVLLLQSVTVKEAESHSAAMYTGFIMDLNNRLTEDETLEQAYDIFLELAGDNLDPADIILFNLQFEERGGAELYDPADDWQEQVDFDINPDFFSEVIIGLGEEDGEPINDVFARVLLCREKDHKLCHIIWKE</sequence>
<dbReference type="EMBL" id="FOVC01000008">
    <property type="protein sequence ID" value="SFN46323.1"/>
    <property type="molecule type" value="Genomic_DNA"/>
</dbReference>
<dbReference type="SUPFAM" id="SSF102816">
    <property type="entry name" value="Putative dsDNA mimic"/>
    <property type="match status" value="1"/>
</dbReference>
<dbReference type="NCBIfam" id="NF003469">
    <property type="entry name" value="PRK05094.1"/>
    <property type="match status" value="1"/>
</dbReference>
<protein>
    <recommendedName>
        <fullName evidence="1">Putative double-stranded DNA mimic protein SAMN05216516_10824</fullName>
    </recommendedName>
</protein>
<evidence type="ECO:0000256" key="1">
    <source>
        <dbReference type="HAMAP-Rule" id="MF_00680"/>
    </source>
</evidence>
<dbReference type="InterPro" id="IPR036763">
    <property type="entry name" value="Put_dsDNA_mimic_sf"/>
</dbReference>
<name>A0A1I4Z8H7_9GAMM</name>
<comment type="similarity">
    <text evidence="1">Belongs to the putative dsDNA mimic protein family.</text>
</comment>
<comment type="function">
    <text evidence="1">May act as a double-stranded DNA (dsDNA) mimic. Probably regulates the activity of a dsDNA-binding protein.</text>
</comment>
<dbReference type="Gene3D" id="3.10.450.140">
    <property type="entry name" value="dsDNA mimic, putative"/>
    <property type="match status" value="1"/>
</dbReference>
<accession>A0A1I4Z8H7</accession>
<dbReference type="Proteomes" id="UP000242222">
    <property type="component" value="Unassembled WGS sequence"/>
</dbReference>
<keyword evidence="3" id="KW-1185">Reference proteome</keyword>
<dbReference type="InterPro" id="IPR007376">
    <property type="entry name" value="dsDNA_mimic_put"/>
</dbReference>
<proteinExistence type="inferred from homology"/>
<gene>
    <name evidence="2" type="ORF">SAMN05216516_10824</name>
</gene>
<organism evidence="2 3">
    <name type="scientific">Izhakiella capsodis</name>
    <dbReference type="NCBI Taxonomy" id="1367852"/>
    <lineage>
        <taxon>Bacteria</taxon>
        <taxon>Pseudomonadati</taxon>
        <taxon>Pseudomonadota</taxon>
        <taxon>Gammaproteobacteria</taxon>
        <taxon>Enterobacterales</taxon>
        <taxon>Erwiniaceae</taxon>
        <taxon>Izhakiella</taxon>
    </lineage>
</organism>
<dbReference type="AlphaFoldDB" id="A0A1I4Z8H7"/>
<evidence type="ECO:0000313" key="3">
    <source>
        <dbReference type="Proteomes" id="UP000242222"/>
    </source>
</evidence>
<dbReference type="Pfam" id="PF04269">
    <property type="entry name" value="DUF440"/>
    <property type="match status" value="1"/>
</dbReference>
<evidence type="ECO:0000313" key="2">
    <source>
        <dbReference type="EMBL" id="SFN46323.1"/>
    </source>
</evidence>
<reference evidence="3" key="1">
    <citation type="submission" date="2016-10" db="EMBL/GenBank/DDBJ databases">
        <authorList>
            <person name="Varghese N."/>
            <person name="Submissions S."/>
        </authorList>
    </citation>
    <scope>NUCLEOTIDE SEQUENCE [LARGE SCALE GENOMIC DNA]</scope>
    <source>
        <strain evidence="3">N6PO6</strain>
    </source>
</reference>
<dbReference type="HAMAP" id="MF_00680">
    <property type="entry name" value="UPF0263"/>
    <property type="match status" value="1"/>
</dbReference>
<dbReference type="STRING" id="1367852.SAMN05216516_10824"/>